<dbReference type="InterPro" id="IPR045097">
    <property type="entry name" value="Thymidate_synth/dCMP_Mease"/>
</dbReference>
<keyword evidence="9" id="KW-1185">Reference proteome</keyword>
<evidence type="ECO:0000256" key="3">
    <source>
        <dbReference type="ARBA" id="ARBA00015931"/>
    </source>
</evidence>
<dbReference type="InterPro" id="IPR036926">
    <property type="entry name" value="Thymidate_synth/dCMP_Mease_sf"/>
</dbReference>
<evidence type="ECO:0000256" key="2">
    <source>
        <dbReference type="ARBA" id="ARBA00011947"/>
    </source>
</evidence>
<dbReference type="FunFam" id="3.30.572.10:FF:000013">
    <property type="entry name" value="Thymidylate synthase"/>
    <property type="match status" value="1"/>
</dbReference>
<protein>
    <recommendedName>
        <fullName evidence="3">Thymidylate synthase</fullName>
        <ecNumber evidence="2">2.1.1.45</ecNumber>
    </recommendedName>
</protein>
<dbReference type="GO" id="GO:0006231">
    <property type="term" value="P:dTMP biosynthetic process"/>
    <property type="evidence" value="ECO:0007669"/>
    <property type="project" value="InterPro"/>
</dbReference>
<sequence>MKRSLSLIDEVEYNDENNNDNHSIVFRPKTPRLRSVLPNTNELQYLKLVQETLTNGTEKPDRTGTGTIMQFGIMMKFNLANNTMPLLTTKRVHWKGVVEELLWFLSGSTDAKALSAKGVKIWDDNGRRDILDKLGFPERREGDLGPIYGFQWRHFGAQYRGCDEDYTGEGVDQIANVIRCIKADASSRRLALTAWNPVDIPKMALPPCHMQVVFGVNDGKLDALMTQRSGDIGLGVPFNIASYALLIHMIAHVTGLKPGIFTHVICDAHIYKNHVEQLKTQLERRPFPPPTIKFGDGIETINDFTSDNIKLEGYRHHPAIPMPLNV</sequence>
<comment type="pathway">
    <text evidence="1">Pyrimidine metabolism; dTTP biosynthesis.</text>
</comment>
<dbReference type="AlphaFoldDB" id="A0A7E4WB74"/>
<reference evidence="9" key="1">
    <citation type="journal article" date="2013" name="Genetics">
        <title>The draft genome and transcriptome of Panagrellus redivivus are shaped by the harsh demands of a free-living lifestyle.</title>
        <authorList>
            <person name="Srinivasan J."/>
            <person name="Dillman A.R."/>
            <person name="Macchietto M.G."/>
            <person name="Heikkinen L."/>
            <person name="Lakso M."/>
            <person name="Fracchia K.M."/>
            <person name="Antoshechkin I."/>
            <person name="Mortazavi A."/>
            <person name="Wong G."/>
            <person name="Sternberg P.W."/>
        </authorList>
    </citation>
    <scope>NUCLEOTIDE SEQUENCE [LARGE SCALE GENOMIC DNA]</scope>
    <source>
        <strain evidence="9">MT8872</strain>
    </source>
</reference>
<dbReference type="GO" id="GO:0005739">
    <property type="term" value="C:mitochondrion"/>
    <property type="evidence" value="ECO:0007669"/>
    <property type="project" value="TreeGrafter"/>
</dbReference>
<evidence type="ECO:0000313" key="9">
    <source>
        <dbReference type="Proteomes" id="UP000492821"/>
    </source>
</evidence>
<dbReference type="PANTHER" id="PTHR11548">
    <property type="entry name" value="THYMIDYLATE SYNTHASE 1"/>
    <property type="match status" value="1"/>
</dbReference>
<evidence type="ECO:0000256" key="7">
    <source>
        <dbReference type="ARBA" id="ARBA00047344"/>
    </source>
</evidence>
<dbReference type="GO" id="GO:0004799">
    <property type="term" value="F:thymidylate synthase activity"/>
    <property type="evidence" value="ECO:0007669"/>
    <property type="project" value="UniProtKB-EC"/>
</dbReference>
<evidence type="ECO:0000259" key="8">
    <source>
        <dbReference type="Pfam" id="PF00303"/>
    </source>
</evidence>
<evidence type="ECO:0000256" key="6">
    <source>
        <dbReference type="ARBA" id="ARBA00022727"/>
    </source>
</evidence>
<dbReference type="GO" id="GO:0032259">
    <property type="term" value="P:methylation"/>
    <property type="evidence" value="ECO:0007669"/>
    <property type="project" value="UniProtKB-KW"/>
</dbReference>
<keyword evidence="4" id="KW-0489">Methyltransferase</keyword>
<dbReference type="WBParaSite" id="Pan_g9173.t1">
    <property type="protein sequence ID" value="Pan_g9173.t1"/>
    <property type="gene ID" value="Pan_g9173"/>
</dbReference>
<organism evidence="9 10">
    <name type="scientific">Panagrellus redivivus</name>
    <name type="common">Microworm</name>
    <dbReference type="NCBI Taxonomy" id="6233"/>
    <lineage>
        <taxon>Eukaryota</taxon>
        <taxon>Metazoa</taxon>
        <taxon>Ecdysozoa</taxon>
        <taxon>Nematoda</taxon>
        <taxon>Chromadorea</taxon>
        <taxon>Rhabditida</taxon>
        <taxon>Tylenchina</taxon>
        <taxon>Panagrolaimomorpha</taxon>
        <taxon>Panagrolaimoidea</taxon>
        <taxon>Panagrolaimidae</taxon>
        <taxon>Panagrellus</taxon>
    </lineage>
</organism>
<dbReference type="PANTHER" id="PTHR11548:SF2">
    <property type="entry name" value="THYMIDYLATE SYNTHASE"/>
    <property type="match status" value="1"/>
</dbReference>
<dbReference type="PRINTS" id="PR00108">
    <property type="entry name" value="THYMDSNTHASE"/>
</dbReference>
<dbReference type="GO" id="GO:0005829">
    <property type="term" value="C:cytosol"/>
    <property type="evidence" value="ECO:0007669"/>
    <property type="project" value="TreeGrafter"/>
</dbReference>
<dbReference type="InterPro" id="IPR023451">
    <property type="entry name" value="Thymidate_synth/dCMP_Mease_dom"/>
</dbReference>
<evidence type="ECO:0000256" key="1">
    <source>
        <dbReference type="ARBA" id="ARBA00004992"/>
    </source>
</evidence>
<accession>A0A7E4WB74</accession>
<evidence type="ECO:0000256" key="4">
    <source>
        <dbReference type="ARBA" id="ARBA00022603"/>
    </source>
</evidence>
<dbReference type="CDD" id="cd00351">
    <property type="entry name" value="TS_Pyrimidine_HMase"/>
    <property type="match status" value="1"/>
</dbReference>
<dbReference type="UniPathway" id="UPA00575"/>
<proteinExistence type="inferred from homology"/>
<evidence type="ECO:0000256" key="5">
    <source>
        <dbReference type="ARBA" id="ARBA00022679"/>
    </source>
</evidence>
<dbReference type="Pfam" id="PF00303">
    <property type="entry name" value="Thymidylat_synt"/>
    <property type="match status" value="1"/>
</dbReference>
<reference evidence="10" key="2">
    <citation type="submission" date="2020-10" db="UniProtKB">
        <authorList>
            <consortium name="WormBaseParasite"/>
        </authorList>
    </citation>
    <scope>IDENTIFICATION</scope>
</reference>
<dbReference type="InterPro" id="IPR000398">
    <property type="entry name" value="Thymidylate_synthase"/>
</dbReference>
<dbReference type="SUPFAM" id="SSF55831">
    <property type="entry name" value="Thymidylate synthase/dCMP hydroxymethylase"/>
    <property type="match status" value="1"/>
</dbReference>
<dbReference type="HAMAP" id="MF_00008">
    <property type="entry name" value="Thymidy_synth_bact"/>
    <property type="match status" value="1"/>
</dbReference>
<dbReference type="NCBIfam" id="TIGR03284">
    <property type="entry name" value="thym_sym"/>
    <property type="match status" value="1"/>
</dbReference>
<comment type="catalytic activity">
    <reaction evidence="7">
        <text>dUMP + (6R)-5,10-methylene-5,6,7,8-tetrahydrofolate = 7,8-dihydrofolate + dTMP</text>
        <dbReference type="Rhea" id="RHEA:12104"/>
        <dbReference type="ChEBI" id="CHEBI:15636"/>
        <dbReference type="ChEBI" id="CHEBI:57451"/>
        <dbReference type="ChEBI" id="CHEBI:63528"/>
        <dbReference type="ChEBI" id="CHEBI:246422"/>
        <dbReference type="EC" id="2.1.1.45"/>
    </reaction>
</comment>
<feature type="domain" description="Thymidylate synthase/dCMP hydroxymethylase" evidence="8">
    <location>
        <begin position="44"/>
        <end position="325"/>
    </location>
</feature>
<dbReference type="Gene3D" id="3.30.572.10">
    <property type="entry name" value="Thymidylate synthase/dCMP hydroxymethylase domain"/>
    <property type="match status" value="1"/>
</dbReference>
<dbReference type="EC" id="2.1.1.45" evidence="2"/>
<keyword evidence="5" id="KW-0808">Transferase</keyword>
<dbReference type="GO" id="GO:0006235">
    <property type="term" value="P:dTTP biosynthetic process"/>
    <property type="evidence" value="ECO:0007669"/>
    <property type="project" value="UniProtKB-UniPathway"/>
</dbReference>
<keyword evidence="6" id="KW-0545">Nucleotide biosynthesis</keyword>
<dbReference type="Proteomes" id="UP000492821">
    <property type="component" value="Unassembled WGS sequence"/>
</dbReference>
<evidence type="ECO:0000313" key="10">
    <source>
        <dbReference type="WBParaSite" id="Pan_g9173.t1"/>
    </source>
</evidence>
<name>A0A7E4WB74_PANRE</name>